<dbReference type="Proteomes" id="UP001290462">
    <property type="component" value="Unassembled WGS sequence"/>
</dbReference>
<proteinExistence type="predicted"/>
<dbReference type="EMBL" id="JAVBVO010000001">
    <property type="protein sequence ID" value="MDZ5757291.1"/>
    <property type="molecule type" value="Genomic_DNA"/>
</dbReference>
<comment type="caution">
    <text evidence="2">The sequence shown here is derived from an EMBL/GenBank/DDBJ whole genome shotgun (WGS) entry which is preliminary data.</text>
</comment>
<feature type="coiled-coil region" evidence="1">
    <location>
        <begin position="501"/>
        <end position="538"/>
    </location>
</feature>
<accession>A0AAW9JX62</accession>
<dbReference type="AlphaFoldDB" id="A0AAW9JX62"/>
<evidence type="ECO:0000313" key="3">
    <source>
        <dbReference type="Proteomes" id="UP001290462"/>
    </source>
</evidence>
<organism evidence="2 3">
    <name type="scientific">Carnobacterium maltaromaticum</name>
    <name type="common">Carnobacterium piscicola</name>
    <dbReference type="NCBI Taxonomy" id="2751"/>
    <lineage>
        <taxon>Bacteria</taxon>
        <taxon>Bacillati</taxon>
        <taxon>Bacillota</taxon>
        <taxon>Bacilli</taxon>
        <taxon>Lactobacillales</taxon>
        <taxon>Carnobacteriaceae</taxon>
        <taxon>Carnobacterium</taxon>
    </lineage>
</organism>
<sequence>MEAINIQMKVFSHEKIKVDAEDKNVYFYKNDFLPEVILELAPEVKNKSLFGKSKLVRNSEWISNINELVKQIVIECHPLNNKLSLMEVLDDYSQTFNEENPELIVYQIFLKEEVDKVVLVLNFVTRFIYQDGAFLDSGIRKALMQQNVDQEGNILINWKNSEIKKITNKLLQLQELSEMTIPVVDQESSIKLAETVVKIDQELRELADSLPSVSKLEERVNVCQSEVDQVSEQLTSAKDKKIKLDKQSKEVTGFLSSLEQQVELLKVKMEQLLPNMELQNEKSNQVKQQEDQNELQELREKITKLEKANEEVDQLVTDSIARIAKQTQIESPLKKELVEMNKRLIGITENETTLKQQVKKLNLVISQQNQKHEVERQRLEGTIRQLELAKLDNTKKISNEMVDESPSKELNLLTIKVNENNESKAVQEKTELGHGNNDIVEFVNTNEGQLVENESLETELNLLEKQSKKTSNWLKTKKMEAAEFNEQFRKVQYLEHAWMINRDLSKKINQENQDFDENQEQEMIEEKLKNEINQVEIENFILNGEAANLRERVTFKNNRPFAKDRVILSNADYELLEKKARQYEVIDYMNKQMTVKAREQA</sequence>
<feature type="coiled-coil region" evidence="1">
    <location>
        <begin position="213"/>
        <end position="247"/>
    </location>
</feature>
<feature type="coiled-coil region" evidence="1">
    <location>
        <begin position="279"/>
        <end position="318"/>
    </location>
</feature>
<evidence type="ECO:0000256" key="1">
    <source>
        <dbReference type="SAM" id="Coils"/>
    </source>
</evidence>
<keyword evidence="1" id="KW-0175">Coiled coil</keyword>
<dbReference type="RefSeq" id="WP_322808300.1">
    <property type="nucleotide sequence ID" value="NZ_JAVBVO010000001.1"/>
</dbReference>
<evidence type="ECO:0000313" key="2">
    <source>
        <dbReference type="EMBL" id="MDZ5757291.1"/>
    </source>
</evidence>
<name>A0AAW9JX62_CARML</name>
<protein>
    <submittedName>
        <fullName evidence="2">Uncharacterized protein</fullName>
    </submittedName>
</protein>
<gene>
    <name evidence="2" type="ORF">RAK27_01310</name>
</gene>
<reference evidence="2" key="1">
    <citation type="submission" date="2023-08" db="EMBL/GenBank/DDBJ databases">
        <title>Genomic characterization of piscicolin 126 produced by Carnobacterium maltaromaticum CM22 strain isolated from salmon (Salmo salar).</title>
        <authorList>
            <person name="Gonzalez-Gragera E."/>
            <person name="Garcia-Lopez J.D."/>
            <person name="Teso-Perez C."/>
            <person name="Gimenez-Hernandez I."/>
            <person name="Peralta-Sanchez J.M."/>
            <person name="Valdivia E."/>
            <person name="Montalban-Lopez M."/>
            <person name="Martin-Platero A.M."/>
            <person name="Banos A."/>
            <person name="Martinez-Bueno M."/>
        </authorList>
    </citation>
    <scope>NUCLEOTIDE SEQUENCE</scope>
    <source>
        <strain evidence="2">CM22</strain>
    </source>
</reference>